<feature type="domain" description="ABC transporter" evidence="11">
    <location>
        <begin position="354"/>
        <end position="591"/>
    </location>
</feature>
<keyword evidence="6" id="KW-0067">ATP-binding</keyword>
<comment type="caution">
    <text evidence="13">The sequence shown here is derived from an EMBL/GenBank/DDBJ whole genome shotgun (WGS) entry which is preliminary data.</text>
</comment>
<dbReference type="Gene3D" id="3.40.50.300">
    <property type="entry name" value="P-loop containing nucleotide triphosphate hydrolases"/>
    <property type="match status" value="1"/>
</dbReference>
<evidence type="ECO:0000313" key="13">
    <source>
        <dbReference type="EMBL" id="PVE09837.1"/>
    </source>
</evidence>
<dbReference type="Gene3D" id="1.20.1560.10">
    <property type="entry name" value="ABC transporter type 1, transmembrane domain"/>
    <property type="match status" value="1"/>
</dbReference>
<evidence type="ECO:0000256" key="1">
    <source>
        <dbReference type="ARBA" id="ARBA00004651"/>
    </source>
</evidence>
<feature type="compositionally biased region" description="Basic and acidic residues" evidence="9">
    <location>
        <begin position="333"/>
        <end position="349"/>
    </location>
</feature>
<evidence type="ECO:0000256" key="5">
    <source>
        <dbReference type="ARBA" id="ARBA00022741"/>
    </source>
</evidence>
<dbReference type="AlphaFoldDB" id="A0A2T7T3V4"/>
<dbReference type="InterPro" id="IPR017871">
    <property type="entry name" value="ABC_transporter-like_CS"/>
</dbReference>
<dbReference type="InterPro" id="IPR011527">
    <property type="entry name" value="ABC1_TM_dom"/>
</dbReference>
<keyword evidence="7 10" id="KW-1133">Transmembrane helix</keyword>
<dbReference type="STRING" id="1440053.GCA_000718095_02793"/>
<dbReference type="OrthoDB" id="9806127at2"/>
<name>A0A2T7T3V4_9ACTN</name>
<feature type="region of interest" description="Disordered" evidence="9">
    <location>
        <begin position="333"/>
        <end position="352"/>
    </location>
</feature>
<feature type="transmembrane region" description="Helical" evidence="10">
    <location>
        <begin position="68"/>
        <end position="88"/>
    </location>
</feature>
<accession>A0A2T7T3V4</accession>
<dbReference type="InterPro" id="IPR003439">
    <property type="entry name" value="ABC_transporter-like_ATP-bd"/>
</dbReference>
<protein>
    <submittedName>
        <fullName evidence="13">ABC transporter</fullName>
    </submittedName>
</protein>
<dbReference type="GO" id="GO:0005886">
    <property type="term" value="C:plasma membrane"/>
    <property type="evidence" value="ECO:0007669"/>
    <property type="project" value="UniProtKB-SubCell"/>
</dbReference>
<evidence type="ECO:0000256" key="6">
    <source>
        <dbReference type="ARBA" id="ARBA00022840"/>
    </source>
</evidence>
<proteinExistence type="predicted"/>
<sequence length="618" mass="66655">MSETHAATKDRSSVRSLLRLWPYVRPVRVRLFSAAFVAIVASCLGLVFPLVLKWMVDGPVADRDTGGIWLGALLLLVLGIVEAVLFGFRRWLVARPLAGVEAAMRADLYRHLQRLPVAFHDRWPSGQLLSRGTTDLMLLRMFLAFPLTFLLVNATTILVGFLILLMQDWSLGLVLMIPVVPLVILCSFFESRFALVARRAQDQVGDLTTVVEEGVLGIRIIKGFGRHRSQSLAFRALTRRLRETELEKARLLAGIWAVIMAIPELAIAAALVLGTIQVADGGLSTGTLVAFLSTALALRWPVESIGFLLAMSQESATATERFFEVMDVQEEKDVREGDAPGHASGHEPEGGGGLRFEGVSFRYPDAEAGSTPVLERIDLHIEPGETMAVVGATGSGKTTLTALVPRLHEVTAGRITLDGEDIALMPRERLRELVSVAFEEPTLFSATVGENVLMGAEAADEDALRRALDVAQAGFVEDLPQGTGTEVGEQGHSLSGGQRQRLALARAVVGRPRFLVLDDPLSALDVHTEALVEAALRQVLRETTALVVAHRPSTVLLADRVALISGGRVAAVGTHQELLRSSEEYAWLMSGAERDPGSAAGSESGSETASGAVEESIR</sequence>
<dbReference type="InterPro" id="IPR039421">
    <property type="entry name" value="Type_1_exporter"/>
</dbReference>
<evidence type="ECO:0000256" key="9">
    <source>
        <dbReference type="SAM" id="MobiDB-lite"/>
    </source>
</evidence>
<dbReference type="EMBL" id="AZSP01000241">
    <property type="protein sequence ID" value="PVE09837.1"/>
    <property type="molecule type" value="Genomic_DNA"/>
</dbReference>
<dbReference type="SUPFAM" id="SSF52540">
    <property type="entry name" value="P-loop containing nucleoside triphosphate hydrolases"/>
    <property type="match status" value="1"/>
</dbReference>
<feature type="compositionally biased region" description="Low complexity" evidence="9">
    <location>
        <begin position="597"/>
        <end position="618"/>
    </location>
</feature>
<dbReference type="Pfam" id="PF00664">
    <property type="entry name" value="ABC_membrane"/>
    <property type="match status" value="1"/>
</dbReference>
<keyword evidence="2" id="KW-0813">Transport</keyword>
<dbReference type="GO" id="GO:0015421">
    <property type="term" value="F:ABC-type oligopeptide transporter activity"/>
    <property type="evidence" value="ECO:0007669"/>
    <property type="project" value="TreeGrafter"/>
</dbReference>
<keyword evidence="3" id="KW-1003">Cell membrane</keyword>
<dbReference type="PROSITE" id="PS50929">
    <property type="entry name" value="ABC_TM1F"/>
    <property type="match status" value="1"/>
</dbReference>
<reference evidence="13 14" key="1">
    <citation type="submission" date="2013-12" db="EMBL/GenBank/DDBJ databases">
        <title>Annotated genome of Streptomyces scopuliridis.</title>
        <authorList>
            <person name="Olson J.B."/>
        </authorList>
    </citation>
    <scope>NUCLEOTIDE SEQUENCE [LARGE SCALE GENOMIC DNA]</scope>
    <source>
        <strain evidence="13 14">RB72</strain>
    </source>
</reference>
<dbReference type="Proteomes" id="UP000245992">
    <property type="component" value="Unassembled WGS sequence"/>
</dbReference>
<keyword evidence="14" id="KW-1185">Reference proteome</keyword>
<keyword evidence="5" id="KW-0547">Nucleotide-binding</keyword>
<evidence type="ECO:0000256" key="10">
    <source>
        <dbReference type="SAM" id="Phobius"/>
    </source>
</evidence>
<dbReference type="GO" id="GO:0016887">
    <property type="term" value="F:ATP hydrolysis activity"/>
    <property type="evidence" value="ECO:0007669"/>
    <property type="project" value="InterPro"/>
</dbReference>
<evidence type="ECO:0000259" key="12">
    <source>
        <dbReference type="PROSITE" id="PS50929"/>
    </source>
</evidence>
<dbReference type="FunFam" id="3.40.50.300:FF:000854">
    <property type="entry name" value="Multidrug ABC transporter ATP-binding protein"/>
    <property type="match status" value="1"/>
</dbReference>
<dbReference type="PANTHER" id="PTHR43394:SF1">
    <property type="entry name" value="ATP-BINDING CASSETTE SUB-FAMILY B MEMBER 10, MITOCHONDRIAL"/>
    <property type="match status" value="1"/>
</dbReference>
<dbReference type="PANTHER" id="PTHR43394">
    <property type="entry name" value="ATP-DEPENDENT PERMEASE MDL1, MITOCHONDRIAL"/>
    <property type="match status" value="1"/>
</dbReference>
<evidence type="ECO:0000256" key="7">
    <source>
        <dbReference type="ARBA" id="ARBA00022989"/>
    </source>
</evidence>
<feature type="transmembrane region" description="Helical" evidence="10">
    <location>
        <begin position="31"/>
        <end position="56"/>
    </location>
</feature>
<organism evidence="13 14">
    <name type="scientific">Streptomyces scopuliridis RB72</name>
    <dbReference type="NCBI Taxonomy" id="1440053"/>
    <lineage>
        <taxon>Bacteria</taxon>
        <taxon>Bacillati</taxon>
        <taxon>Actinomycetota</taxon>
        <taxon>Actinomycetes</taxon>
        <taxon>Kitasatosporales</taxon>
        <taxon>Streptomycetaceae</taxon>
        <taxon>Streptomyces</taxon>
    </lineage>
</organism>
<dbReference type="GO" id="GO:0005524">
    <property type="term" value="F:ATP binding"/>
    <property type="evidence" value="ECO:0007669"/>
    <property type="project" value="UniProtKB-KW"/>
</dbReference>
<feature type="region of interest" description="Disordered" evidence="9">
    <location>
        <begin position="590"/>
        <end position="618"/>
    </location>
</feature>
<dbReference type="SMART" id="SM00382">
    <property type="entry name" value="AAA"/>
    <property type="match status" value="1"/>
</dbReference>
<keyword evidence="8 10" id="KW-0472">Membrane</keyword>
<dbReference type="InterPro" id="IPR003593">
    <property type="entry name" value="AAA+_ATPase"/>
</dbReference>
<feature type="transmembrane region" description="Helical" evidence="10">
    <location>
        <begin position="169"/>
        <end position="189"/>
    </location>
</feature>
<dbReference type="InterPro" id="IPR027417">
    <property type="entry name" value="P-loop_NTPase"/>
</dbReference>
<evidence type="ECO:0000259" key="11">
    <source>
        <dbReference type="PROSITE" id="PS50893"/>
    </source>
</evidence>
<dbReference type="SUPFAM" id="SSF90123">
    <property type="entry name" value="ABC transporter transmembrane region"/>
    <property type="match status" value="1"/>
</dbReference>
<feature type="transmembrane region" description="Helical" evidence="10">
    <location>
        <begin position="249"/>
        <end position="276"/>
    </location>
</feature>
<dbReference type="RefSeq" id="WP_051745872.1">
    <property type="nucleotide sequence ID" value="NZ_AZSP01000241.1"/>
</dbReference>
<evidence type="ECO:0000256" key="3">
    <source>
        <dbReference type="ARBA" id="ARBA00022475"/>
    </source>
</evidence>
<evidence type="ECO:0000256" key="8">
    <source>
        <dbReference type="ARBA" id="ARBA00023136"/>
    </source>
</evidence>
<keyword evidence="4 10" id="KW-0812">Transmembrane</keyword>
<feature type="transmembrane region" description="Helical" evidence="10">
    <location>
        <begin position="141"/>
        <end position="163"/>
    </location>
</feature>
<dbReference type="PROSITE" id="PS00211">
    <property type="entry name" value="ABC_TRANSPORTER_1"/>
    <property type="match status" value="1"/>
</dbReference>
<gene>
    <name evidence="13" type="ORF">Y717_33455</name>
</gene>
<dbReference type="Pfam" id="PF00005">
    <property type="entry name" value="ABC_tran"/>
    <property type="match status" value="1"/>
</dbReference>
<evidence type="ECO:0000256" key="2">
    <source>
        <dbReference type="ARBA" id="ARBA00022448"/>
    </source>
</evidence>
<evidence type="ECO:0000313" key="14">
    <source>
        <dbReference type="Proteomes" id="UP000245992"/>
    </source>
</evidence>
<feature type="domain" description="ABC transmembrane type-1" evidence="12">
    <location>
        <begin position="34"/>
        <end position="314"/>
    </location>
</feature>
<dbReference type="CDD" id="cd18543">
    <property type="entry name" value="ABC_6TM_Rv0194_D1_like"/>
    <property type="match status" value="1"/>
</dbReference>
<dbReference type="InterPro" id="IPR036640">
    <property type="entry name" value="ABC1_TM_sf"/>
</dbReference>
<dbReference type="PROSITE" id="PS50893">
    <property type="entry name" value="ABC_TRANSPORTER_2"/>
    <property type="match status" value="1"/>
</dbReference>
<dbReference type="FunFam" id="1.20.1560.10:FF:000164">
    <property type="entry name" value="ABC transporter ATP-binding protein"/>
    <property type="match status" value="1"/>
</dbReference>
<comment type="subcellular location">
    <subcellularLocation>
        <location evidence="1">Cell membrane</location>
        <topology evidence="1">Multi-pass membrane protein</topology>
    </subcellularLocation>
</comment>
<evidence type="ECO:0000256" key="4">
    <source>
        <dbReference type="ARBA" id="ARBA00022692"/>
    </source>
</evidence>